<evidence type="ECO:0000256" key="6">
    <source>
        <dbReference type="SAM" id="Phobius"/>
    </source>
</evidence>
<dbReference type="Proteomes" id="UP001268542">
    <property type="component" value="Unassembled WGS sequence"/>
</dbReference>
<dbReference type="EMBL" id="JAVYII010000008">
    <property type="protein sequence ID" value="MDT9594804.1"/>
    <property type="molecule type" value="Genomic_DNA"/>
</dbReference>
<keyword evidence="5 6" id="KW-0472">Membrane</keyword>
<evidence type="ECO:0000256" key="3">
    <source>
        <dbReference type="ARBA" id="ARBA00022692"/>
    </source>
</evidence>
<feature type="transmembrane region" description="Helical" evidence="6">
    <location>
        <begin position="75"/>
        <end position="99"/>
    </location>
</feature>
<dbReference type="InterPro" id="IPR007267">
    <property type="entry name" value="GtrA_DPMS_TM"/>
</dbReference>
<evidence type="ECO:0000259" key="7">
    <source>
        <dbReference type="Pfam" id="PF04138"/>
    </source>
</evidence>
<comment type="caution">
    <text evidence="8">The sequence shown here is derived from an EMBL/GenBank/DDBJ whole genome shotgun (WGS) entry which is preliminary data.</text>
</comment>
<comment type="subcellular location">
    <subcellularLocation>
        <location evidence="1">Membrane</location>
        <topology evidence="1">Multi-pass membrane protein</topology>
    </subcellularLocation>
</comment>
<dbReference type="Pfam" id="PF04138">
    <property type="entry name" value="GtrA_DPMS_TM"/>
    <property type="match status" value="1"/>
</dbReference>
<organism evidence="8 9">
    <name type="scientific">Nocardioides imazamoxiresistens</name>
    <dbReference type="NCBI Taxonomy" id="3231893"/>
    <lineage>
        <taxon>Bacteria</taxon>
        <taxon>Bacillati</taxon>
        <taxon>Actinomycetota</taxon>
        <taxon>Actinomycetes</taxon>
        <taxon>Propionibacteriales</taxon>
        <taxon>Nocardioidaceae</taxon>
        <taxon>Nocardioides</taxon>
    </lineage>
</organism>
<feature type="transmembrane region" description="Helical" evidence="6">
    <location>
        <begin position="105"/>
        <end position="126"/>
    </location>
</feature>
<evidence type="ECO:0000313" key="9">
    <source>
        <dbReference type="Proteomes" id="UP001268542"/>
    </source>
</evidence>
<dbReference type="RefSeq" id="WP_315734941.1">
    <property type="nucleotide sequence ID" value="NZ_JAVYII010000008.1"/>
</dbReference>
<dbReference type="InterPro" id="IPR051401">
    <property type="entry name" value="GtrA_CellWall_Glycosyl"/>
</dbReference>
<protein>
    <submittedName>
        <fullName evidence="8">GtrA family protein</fullName>
    </submittedName>
</protein>
<dbReference type="PANTHER" id="PTHR38459">
    <property type="entry name" value="PROPHAGE BACTOPRENOL-LINKED GLUCOSE TRANSLOCASE HOMOLOG"/>
    <property type="match status" value="1"/>
</dbReference>
<evidence type="ECO:0000256" key="2">
    <source>
        <dbReference type="ARBA" id="ARBA00009399"/>
    </source>
</evidence>
<feature type="transmembrane region" description="Helical" evidence="6">
    <location>
        <begin position="41"/>
        <end position="63"/>
    </location>
</feature>
<gene>
    <name evidence="8" type="ORF">RDV89_17080</name>
</gene>
<evidence type="ECO:0000256" key="1">
    <source>
        <dbReference type="ARBA" id="ARBA00004141"/>
    </source>
</evidence>
<keyword evidence="3 6" id="KW-0812">Transmembrane</keyword>
<name>A0ABU3Q011_9ACTN</name>
<proteinExistence type="inferred from homology"/>
<dbReference type="PANTHER" id="PTHR38459:SF1">
    <property type="entry name" value="PROPHAGE BACTOPRENOL-LINKED GLUCOSE TRANSLOCASE HOMOLOG"/>
    <property type="match status" value="1"/>
</dbReference>
<evidence type="ECO:0000256" key="4">
    <source>
        <dbReference type="ARBA" id="ARBA00022989"/>
    </source>
</evidence>
<evidence type="ECO:0000256" key="5">
    <source>
        <dbReference type="ARBA" id="ARBA00023136"/>
    </source>
</evidence>
<keyword evidence="9" id="KW-1185">Reference proteome</keyword>
<reference evidence="8 9" key="1">
    <citation type="submission" date="2023-08" db="EMBL/GenBank/DDBJ databases">
        <title>Nocardioides seae sp. nov., a bacterium isolated from a soil.</title>
        <authorList>
            <person name="Wang X."/>
        </authorList>
    </citation>
    <scope>NUCLEOTIDE SEQUENCE [LARGE SCALE GENOMIC DNA]</scope>
    <source>
        <strain evidence="8 9">YZH12</strain>
    </source>
</reference>
<evidence type="ECO:0000313" key="8">
    <source>
        <dbReference type="EMBL" id="MDT9594804.1"/>
    </source>
</evidence>
<sequence length="137" mass="14669">MTRPAALLAAVPRPVRFAAVGVLNTGIDVGLFWLLHVPLGITLANLCSTSAGMAFSFVVNGLVTFEAQRLTLRQALLFVSTTGVVMWVFQPVVIHLLLLVVDPVIVAKVLAIGCSLVVNFAAYRFVVWPRTTAAGHD</sequence>
<feature type="domain" description="GtrA/DPMS transmembrane" evidence="7">
    <location>
        <begin position="16"/>
        <end position="128"/>
    </location>
</feature>
<comment type="similarity">
    <text evidence="2">Belongs to the GtrA family.</text>
</comment>
<accession>A0ABU3Q011</accession>
<keyword evidence="4 6" id="KW-1133">Transmembrane helix</keyword>